<feature type="transmembrane region" description="Helical" evidence="1">
    <location>
        <begin position="277"/>
        <end position="295"/>
    </location>
</feature>
<sequence length="384" mass="42040">MAKVRAQDDLFMLMDDQQLRKLAILLRNQEEPLSFSINSEPDRVKFLEECNDAYDIVITLLENSTDLRNKHKVEARTNYSKKAAIAADIQDYVKYGINLGLQCIQNCGMRVSVVEKLKTHFDDIAIELNKADSRNVTDLQSLADEVLYYKNSMWEYTINLRSGTSRAHSKAYSDTLKLEGIEFPNLVARHKNRLGYKEEFEFLEEDQKLEVYNSIIEESGRAKMPTIYKRNKQSRATSPGGIATMAVTAGIMAWDIFTAEHKLESALSAGVSLLSGAVSYAVGVAVSSAVGTVVANTQLGILMVSMAGFVVGAVVGILFAAATGAILGAILGTGGKVPPNLDNLKFYSATMPNGMALANEISHGSSHSARDQLCKITKLIPSNK</sequence>
<keyword evidence="1" id="KW-0812">Transmembrane</keyword>
<feature type="transmembrane region" description="Helical" evidence="1">
    <location>
        <begin position="239"/>
        <end position="257"/>
    </location>
</feature>
<evidence type="ECO:0000313" key="3">
    <source>
        <dbReference type="RefSeq" id="XP_021862525.2"/>
    </source>
</evidence>
<dbReference type="RefSeq" id="XP_021862525.2">
    <property type="nucleotide sequence ID" value="XM_022006833.2"/>
</dbReference>
<keyword evidence="1" id="KW-0472">Membrane</keyword>
<proteinExistence type="predicted"/>
<evidence type="ECO:0000256" key="1">
    <source>
        <dbReference type="SAM" id="Phobius"/>
    </source>
</evidence>
<reference evidence="2" key="1">
    <citation type="journal article" date="2021" name="Nat. Commun.">
        <title>Genomic analyses provide insights into spinach domestication and the genetic basis of agronomic traits.</title>
        <authorList>
            <person name="Cai X."/>
            <person name="Sun X."/>
            <person name="Xu C."/>
            <person name="Sun H."/>
            <person name="Wang X."/>
            <person name="Ge C."/>
            <person name="Zhang Z."/>
            <person name="Wang Q."/>
            <person name="Fei Z."/>
            <person name="Jiao C."/>
            <person name="Wang Q."/>
        </authorList>
    </citation>
    <scope>NUCLEOTIDE SEQUENCE [LARGE SCALE GENOMIC DNA]</scope>
    <source>
        <strain evidence="2">cv. Varoflay</strain>
    </source>
</reference>
<organism evidence="2 3">
    <name type="scientific">Spinacia oleracea</name>
    <name type="common">Spinach</name>
    <dbReference type="NCBI Taxonomy" id="3562"/>
    <lineage>
        <taxon>Eukaryota</taxon>
        <taxon>Viridiplantae</taxon>
        <taxon>Streptophyta</taxon>
        <taxon>Embryophyta</taxon>
        <taxon>Tracheophyta</taxon>
        <taxon>Spermatophyta</taxon>
        <taxon>Magnoliopsida</taxon>
        <taxon>eudicotyledons</taxon>
        <taxon>Gunneridae</taxon>
        <taxon>Pentapetalae</taxon>
        <taxon>Caryophyllales</taxon>
        <taxon>Chenopodiaceae</taxon>
        <taxon>Chenopodioideae</taxon>
        <taxon>Anserineae</taxon>
        <taxon>Spinacia</taxon>
    </lineage>
</organism>
<protein>
    <submittedName>
        <fullName evidence="3">Uncharacterized protein</fullName>
    </submittedName>
</protein>
<evidence type="ECO:0000313" key="2">
    <source>
        <dbReference type="Proteomes" id="UP000813463"/>
    </source>
</evidence>
<keyword evidence="2" id="KW-1185">Reference proteome</keyword>
<reference evidence="3" key="2">
    <citation type="submission" date="2025-08" db="UniProtKB">
        <authorList>
            <consortium name="RefSeq"/>
        </authorList>
    </citation>
    <scope>IDENTIFICATION</scope>
    <source>
        <tissue evidence="3">Leaf</tissue>
    </source>
</reference>
<keyword evidence="1" id="KW-1133">Transmembrane helix</keyword>
<dbReference type="Proteomes" id="UP000813463">
    <property type="component" value="Chromosome 6"/>
</dbReference>
<gene>
    <name evidence="3" type="primary">LOC110801467</name>
</gene>
<accession>A0A9R0K8L6</accession>
<dbReference type="GeneID" id="110801467"/>
<name>A0A9R0K8L6_SPIOL</name>
<feature type="transmembrane region" description="Helical" evidence="1">
    <location>
        <begin position="307"/>
        <end position="331"/>
    </location>
</feature>